<dbReference type="CDD" id="cd03801">
    <property type="entry name" value="GT4_PimA-like"/>
    <property type="match status" value="1"/>
</dbReference>
<comment type="caution">
    <text evidence="3">The sequence shown here is derived from an EMBL/GenBank/DDBJ whole genome shotgun (WGS) entry which is preliminary data.</text>
</comment>
<keyword evidence="4" id="KW-1185">Reference proteome</keyword>
<dbReference type="Gene3D" id="3.40.50.2000">
    <property type="entry name" value="Glycogen Phosphorylase B"/>
    <property type="match status" value="2"/>
</dbReference>
<dbReference type="SUPFAM" id="SSF53756">
    <property type="entry name" value="UDP-Glycosyltransferase/glycogen phosphorylase"/>
    <property type="match status" value="1"/>
</dbReference>
<dbReference type="Proteomes" id="UP000034954">
    <property type="component" value="Unassembled WGS sequence"/>
</dbReference>
<dbReference type="PATRIC" id="fig|380242.3.peg.742"/>
<reference evidence="3 4" key="1">
    <citation type="journal article" date="2013" name="BMC Microbiol.">
        <title>Identification of the type II cytochrome c maturation pathway in anammox bacteria by comparative genomics.</title>
        <authorList>
            <person name="Ferousi C."/>
            <person name="Speth D.R."/>
            <person name="Reimann J."/>
            <person name="Op den Camp H.J."/>
            <person name="Allen J.W."/>
            <person name="Keltjens J.T."/>
            <person name="Jetten M.S."/>
        </authorList>
    </citation>
    <scope>NUCLEOTIDE SEQUENCE [LARGE SCALE GENOMIC DNA]</scope>
    <source>
        <strain evidence="3">RU1</strain>
    </source>
</reference>
<name>A0A0M2V0H5_9BACT</name>
<evidence type="ECO:0000313" key="3">
    <source>
        <dbReference type="EMBL" id="KKO20681.1"/>
    </source>
</evidence>
<protein>
    <submittedName>
        <fullName evidence="3">Glucosyltransferase</fullName>
    </submittedName>
</protein>
<proteinExistence type="predicted"/>
<feature type="domain" description="Glycosyl transferase family 1" evidence="1">
    <location>
        <begin position="235"/>
        <end position="379"/>
    </location>
</feature>
<organism evidence="3 4">
    <name type="scientific">Candidatus Brocadia fulgida</name>
    <dbReference type="NCBI Taxonomy" id="380242"/>
    <lineage>
        <taxon>Bacteria</taxon>
        <taxon>Pseudomonadati</taxon>
        <taxon>Planctomycetota</taxon>
        <taxon>Candidatus Brocadiia</taxon>
        <taxon>Candidatus Brocadiales</taxon>
        <taxon>Candidatus Brocadiaceae</taxon>
        <taxon>Candidatus Brocadia</taxon>
    </lineage>
</organism>
<dbReference type="AlphaFoldDB" id="A0A0M2V0H5"/>
<feature type="domain" description="Glycosyltransferase subfamily 4-like N-terminal" evidence="2">
    <location>
        <begin position="18"/>
        <end position="217"/>
    </location>
</feature>
<dbReference type="PANTHER" id="PTHR12526:SF638">
    <property type="entry name" value="SPORE COAT PROTEIN SA"/>
    <property type="match status" value="1"/>
</dbReference>
<dbReference type="Pfam" id="PF13439">
    <property type="entry name" value="Glyco_transf_4"/>
    <property type="match status" value="1"/>
</dbReference>
<evidence type="ECO:0000259" key="2">
    <source>
        <dbReference type="Pfam" id="PF13439"/>
    </source>
</evidence>
<dbReference type="InterPro" id="IPR028098">
    <property type="entry name" value="Glyco_trans_4-like_N"/>
</dbReference>
<dbReference type="InterPro" id="IPR001296">
    <property type="entry name" value="Glyco_trans_1"/>
</dbReference>
<sequence>MKHLIICPEYPPAPIPLGGIGTYVTHISKLLAESGETVHVIGQLWKGAERRIEEKCHGRLIIHRVRLDGGKSFSGRKLSSARKAGAEEGLLASSFPPQYFSWQASLLAESLIEQEGIDLIEAQDYEAPLYYLQLRRALGLGPKRRPPCIIHLHSPTEIIIRYNDWDIGRPYLMTAKRLEDYSIASADALLCPSRYLARQATTHYGLNEGCIQVIPLPIGNIPMLERDKDIWEHGTICYVGRLERRKGVIEWIDAAVDAAPAYPSARFEFIGANILGTDTLRGEKVVERRIPDELKSRFHFRGQQNHSTLLQFLAGARIAVVPSRWENFPNTCVEAMSSGLPVIASREGGMVEMIEDGRTGWLADKAGSVGLRDALRRALGTPSGHLARWDAKLRCPFVRCAITRRSWKVT</sequence>
<evidence type="ECO:0000313" key="4">
    <source>
        <dbReference type="Proteomes" id="UP000034954"/>
    </source>
</evidence>
<accession>A0A0M2V0H5</accession>
<gene>
    <name evidence="3" type="ORF">BROFUL_00588</name>
</gene>
<dbReference type="EMBL" id="LAQJ01000082">
    <property type="protein sequence ID" value="KKO20681.1"/>
    <property type="molecule type" value="Genomic_DNA"/>
</dbReference>
<dbReference type="PANTHER" id="PTHR12526">
    <property type="entry name" value="GLYCOSYLTRANSFERASE"/>
    <property type="match status" value="1"/>
</dbReference>
<dbReference type="GO" id="GO:0016757">
    <property type="term" value="F:glycosyltransferase activity"/>
    <property type="evidence" value="ECO:0007669"/>
    <property type="project" value="InterPro"/>
</dbReference>
<dbReference type="Pfam" id="PF00534">
    <property type="entry name" value="Glycos_transf_1"/>
    <property type="match status" value="1"/>
</dbReference>
<evidence type="ECO:0000259" key="1">
    <source>
        <dbReference type="Pfam" id="PF00534"/>
    </source>
</evidence>